<name>A0A9X0APB7_9HELO</name>
<evidence type="ECO:0000313" key="3">
    <source>
        <dbReference type="EMBL" id="KAJ8066054.1"/>
    </source>
</evidence>
<keyword evidence="2" id="KW-0812">Transmembrane</keyword>
<feature type="region of interest" description="Disordered" evidence="1">
    <location>
        <begin position="28"/>
        <end position="53"/>
    </location>
</feature>
<keyword evidence="2" id="KW-0472">Membrane</keyword>
<feature type="region of interest" description="Disordered" evidence="1">
    <location>
        <begin position="196"/>
        <end position="240"/>
    </location>
</feature>
<accession>A0A9X0APB7</accession>
<keyword evidence="4" id="KW-1185">Reference proteome</keyword>
<dbReference type="Proteomes" id="UP001152300">
    <property type="component" value="Unassembled WGS sequence"/>
</dbReference>
<keyword evidence="2" id="KW-1133">Transmembrane helix</keyword>
<comment type="caution">
    <text evidence="3">The sequence shown here is derived from an EMBL/GenBank/DDBJ whole genome shotgun (WGS) entry which is preliminary data.</text>
</comment>
<dbReference type="EMBL" id="JAPEIS010000005">
    <property type="protein sequence ID" value="KAJ8066054.1"/>
    <property type="molecule type" value="Genomic_DNA"/>
</dbReference>
<dbReference type="OrthoDB" id="3562797at2759"/>
<reference evidence="3" key="1">
    <citation type="submission" date="2022-11" db="EMBL/GenBank/DDBJ databases">
        <title>Genome Resource of Sclerotinia nivalis Strain SnTB1, a Plant Pathogen Isolated from American Ginseng.</title>
        <authorList>
            <person name="Fan S."/>
        </authorList>
    </citation>
    <scope>NUCLEOTIDE SEQUENCE</scope>
    <source>
        <strain evidence="3">SnTB1</strain>
    </source>
</reference>
<feature type="transmembrane region" description="Helical" evidence="2">
    <location>
        <begin position="355"/>
        <end position="373"/>
    </location>
</feature>
<protein>
    <submittedName>
        <fullName evidence="3">Uncharacterized protein</fullName>
    </submittedName>
</protein>
<proteinExistence type="predicted"/>
<organism evidence="3 4">
    <name type="scientific">Sclerotinia nivalis</name>
    <dbReference type="NCBI Taxonomy" id="352851"/>
    <lineage>
        <taxon>Eukaryota</taxon>
        <taxon>Fungi</taxon>
        <taxon>Dikarya</taxon>
        <taxon>Ascomycota</taxon>
        <taxon>Pezizomycotina</taxon>
        <taxon>Leotiomycetes</taxon>
        <taxon>Helotiales</taxon>
        <taxon>Sclerotiniaceae</taxon>
        <taxon>Sclerotinia</taxon>
    </lineage>
</organism>
<evidence type="ECO:0000313" key="4">
    <source>
        <dbReference type="Proteomes" id="UP001152300"/>
    </source>
</evidence>
<gene>
    <name evidence="3" type="ORF">OCU04_005146</name>
</gene>
<evidence type="ECO:0000256" key="1">
    <source>
        <dbReference type="SAM" id="MobiDB-lite"/>
    </source>
</evidence>
<feature type="compositionally biased region" description="Polar residues" evidence="1">
    <location>
        <begin position="197"/>
        <end position="231"/>
    </location>
</feature>
<evidence type="ECO:0000256" key="2">
    <source>
        <dbReference type="SAM" id="Phobius"/>
    </source>
</evidence>
<dbReference type="AlphaFoldDB" id="A0A9X0APB7"/>
<sequence length="389" mass="43078">MAKKRDIAVVTQHISDHIIDSTMSSEEAALHAASVTPSSANEEEVDSNGVSPTRCTDSRLEAKLDNGRMSTISKLMSHFFSGGRGGDEKGEVKVVEGFGGSSSRRTDFRSESGGDSRRILVSYENREGEIKQEIENFYRASGQVKFDPESCEVSATSSTSNEVTLQITPADSSADDMEGDLIDLYEDSPPRHIDYCSISNTGNHQAPKSSFPKQNTPAQSKALSPPSQAHQTPPPSMIFTSKPTIPKHEIFFHNLPPKDASVMQVRVWIASWFSGRDISFDVPWEGVDIGIQQYIDCISWSGEDLHNSWPRSLENDLRGWMLGGYAKPIVRDIEKAMNMERDKKWEAFGTRLADFLWGVVFMAVVGFVLLNVVPCSCGRYQWFSAGMMG</sequence>